<accession>A0A413RJ91</accession>
<protein>
    <submittedName>
        <fullName evidence="1">Uncharacterized protein</fullName>
    </submittedName>
</protein>
<keyword evidence="2" id="KW-1185">Reference proteome</keyword>
<dbReference type="Proteomes" id="UP000283374">
    <property type="component" value="Unassembled WGS sequence"/>
</dbReference>
<organism evidence="1 2">
    <name type="scientific">Cellulomonas rhizosphaerae</name>
    <dbReference type="NCBI Taxonomy" id="2293719"/>
    <lineage>
        <taxon>Bacteria</taxon>
        <taxon>Bacillati</taxon>
        <taxon>Actinomycetota</taxon>
        <taxon>Actinomycetes</taxon>
        <taxon>Micrococcales</taxon>
        <taxon>Cellulomonadaceae</taxon>
        <taxon>Cellulomonas</taxon>
    </lineage>
</organism>
<dbReference type="AlphaFoldDB" id="A0A413RJ91"/>
<gene>
    <name evidence="1" type="ORF">D1825_13735</name>
</gene>
<evidence type="ECO:0000313" key="1">
    <source>
        <dbReference type="EMBL" id="RHA38611.1"/>
    </source>
</evidence>
<dbReference type="EMBL" id="QWKP01000212">
    <property type="protein sequence ID" value="RHA38611.1"/>
    <property type="molecule type" value="Genomic_DNA"/>
</dbReference>
<comment type="caution">
    <text evidence="1">The sequence shown here is derived from an EMBL/GenBank/DDBJ whole genome shotgun (WGS) entry which is preliminary data.</text>
</comment>
<reference evidence="1 2" key="1">
    <citation type="submission" date="2018-08" db="EMBL/GenBank/DDBJ databases">
        <title>Cellulomonas rhizosphaerae sp. nov., a novel actinomycete isolated from soil.</title>
        <authorList>
            <person name="Tian Y."/>
        </authorList>
    </citation>
    <scope>NUCLEOTIDE SEQUENCE [LARGE SCALE GENOMIC DNA]</scope>
    <source>
        <strain evidence="1 2">NEAU-TCZ24</strain>
    </source>
</reference>
<proteinExistence type="predicted"/>
<sequence length="69" mass="7587">MVEHDHYWHLPVEASFDLSQEPGDLTVGQISDDLAEARGFLIENSAGPAWHALSHAIGLLRLVEEAARP</sequence>
<evidence type="ECO:0000313" key="2">
    <source>
        <dbReference type="Proteomes" id="UP000283374"/>
    </source>
</evidence>
<name>A0A413RJ91_9CELL</name>